<comment type="caution">
    <text evidence="5">The sequence shown here is derived from an EMBL/GenBank/DDBJ whole genome shotgun (WGS) entry which is preliminary data.</text>
</comment>
<evidence type="ECO:0008006" key="7">
    <source>
        <dbReference type="Google" id="ProtNLM"/>
    </source>
</evidence>
<dbReference type="InterPro" id="IPR029619">
    <property type="entry name" value="FAM81"/>
</dbReference>
<feature type="coiled-coil region" evidence="3">
    <location>
        <begin position="133"/>
        <end position="160"/>
    </location>
</feature>
<dbReference type="PANTHER" id="PTHR22420:SF2">
    <property type="entry name" value="PROTEIN FAM81A"/>
    <property type="match status" value="1"/>
</dbReference>
<sequence length="410" mass="46738">MPRHSQSLTMAPYSSVSLVEQLEDRILCHEKTTAALVEHAFRIKDDIVSSLQKMQNKGGGDRLARLFLEEHIRNITAIVKQLNRDIEDIAIASSPDSQELHSHPSIKQPTCDASIARLSAEHKTTYESLQHLNKEQQAAKLVLETKIKDAEGQISQLLSRVDLSISEQSTKLKMSHRDSNHQLQLLDTKFKGTVEELSNQILSARSWLQQEQERIEKELLQKIEHLSLIVKENSGASERDMERKLSQMSARLDKIEESQKKNVEGPRTKPEEEKVHGRISKLELQMSEDMKEMKAEVNAGFTAIYESIGSLRQVLEAKMKLDRDQLQKQIQQMQKPETSIQDYYFGKEKPAMIGRSFHLGEAAGVQRARFPLCARLAVFHRVIKHKAQDRATPPQWLSPLGALREKDAHP</sequence>
<dbReference type="Proteomes" id="UP001488838">
    <property type="component" value="Unassembled WGS sequence"/>
</dbReference>
<evidence type="ECO:0000256" key="4">
    <source>
        <dbReference type="SAM" id="MobiDB-lite"/>
    </source>
</evidence>
<keyword evidence="6" id="KW-1185">Reference proteome</keyword>
<dbReference type="EMBL" id="JBBHLL010000009">
    <property type="protein sequence ID" value="KAK7832728.1"/>
    <property type="molecule type" value="Genomic_DNA"/>
</dbReference>
<keyword evidence="1 3" id="KW-0175">Coiled coil</keyword>
<reference evidence="5 6" key="1">
    <citation type="journal article" date="2023" name="bioRxiv">
        <title>Conserved and derived expression patterns and positive selection on dental genes reveal complex evolutionary context of ever-growing rodent molars.</title>
        <authorList>
            <person name="Calamari Z.T."/>
            <person name="Song A."/>
            <person name="Cohen E."/>
            <person name="Akter M."/>
            <person name="Roy R.D."/>
            <person name="Hallikas O."/>
            <person name="Christensen M.M."/>
            <person name="Li P."/>
            <person name="Marangoni P."/>
            <person name="Jernvall J."/>
            <person name="Klein O.D."/>
        </authorList>
    </citation>
    <scope>NUCLEOTIDE SEQUENCE [LARGE SCALE GENOMIC DNA]</scope>
    <source>
        <strain evidence="5">V071</strain>
    </source>
</reference>
<evidence type="ECO:0000256" key="1">
    <source>
        <dbReference type="ARBA" id="ARBA00023054"/>
    </source>
</evidence>
<feature type="compositionally biased region" description="Basic and acidic residues" evidence="4">
    <location>
        <begin position="256"/>
        <end position="276"/>
    </location>
</feature>
<protein>
    <recommendedName>
        <fullName evidence="7">Protein FAM81A</fullName>
    </recommendedName>
</protein>
<feature type="region of interest" description="Disordered" evidence="4">
    <location>
        <begin position="256"/>
        <end position="277"/>
    </location>
</feature>
<evidence type="ECO:0000313" key="5">
    <source>
        <dbReference type="EMBL" id="KAK7832728.1"/>
    </source>
</evidence>
<proteinExistence type="inferred from homology"/>
<comment type="similarity">
    <text evidence="2">Belongs to the FAM81 family.</text>
</comment>
<accession>A0AAW0K0N6</accession>
<evidence type="ECO:0000256" key="2">
    <source>
        <dbReference type="ARBA" id="ARBA00046344"/>
    </source>
</evidence>
<gene>
    <name evidence="5" type="ORF">U0070_026924</name>
</gene>
<dbReference type="AlphaFoldDB" id="A0AAW0K0N6"/>
<dbReference type="PANTHER" id="PTHR22420">
    <property type="entry name" value="PROTEIN FAM81A"/>
    <property type="match status" value="1"/>
</dbReference>
<evidence type="ECO:0000256" key="3">
    <source>
        <dbReference type="SAM" id="Coils"/>
    </source>
</evidence>
<evidence type="ECO:0000313" key="6">
    <source>
        <dbReference type="Proteomes" id="UP001488838"/>
    </source>
</evidence>
<organism evidence="5 6">
    <name type="scientific">Myodes glareolus</name>
    <name type="common">Bank vole</name>
    <name type="synonym">Clethrionomys glareolus</name>
    <dbReference type="NCBI Taxonomy" id="447135"/>
    <lineage>
        <taxon>Eukaryota</taxon>
        <taxon>Metazoa</taxon>
        <taxon>Chordata</taxon>
        <taxon>Craniata</taxon>
        <taxon>Vertebrata</taxon>
        <taxon>Euteleostomi</taxon>
        <taxon>Mammalia</taxon>
        <taxon>Eutheria</taxon>
        <taxon>Euarchontoglires</taxon>
        <taxon>Glires</taxon>
        <taxon>Rodentia</taxon>
        <taxon>Myomorpha</taxon>
        <taxon>Muroidea</taxon>
        <taxon>Cricetidae</taxon>
        <taxon>Arvicolinae</taxon>
        <taxon>Myodes</taxon>
    </lineage>
</organism>
<name>A0AAW0K0N6_MYOGA</name>